<feature type="domain" description="Protein kinase" evidence="13">
    <location>
        <begin position="804"/>
        <end position="1080"/>
    </location>
</feature>
<evidence type="ECO:0000256" key="4">
    <source>
        <dbReference type="ARBA" id="ARBA00022729"/>
    </source>
</evidence>
<dbReference type="InterPro" id="IPR013210">
    <property type="entry name" value="LRR_N_plant-typ"/>
</dbReference>
<dbReference type="Gene3D" id="3.30.200.20">
    <property type="entry name" value="Phosphorylase Kinase, domain 1"/>
    <property type="match status" value="1"/>
</dbReference>
<dbReference type="Pfam" id="PF00560">
    <property type="entry name" value="LRR_1"/>
    <property type="match status" value="7"/>
</dbReference>
<dbReference type="Pfam" id="PF08263">
    <property type="entry name" value="LRRNT_2"/>
    <property type="match status" value="1"/>
</dbReference>
<evidence type="ECO:0000313" key="14">
    <source>
        <dbReference type="EMBL" id="KAL3695448.1"/>
    </source>
</evidence>
<dbReference type="InterPro" id="IPR011009">
    <property type="entry name" value="Kinase-like_dom_sf"/>
</dbReference>
<keyword evidence="15" id="KW-1185">Reference proteome</keyword>
<proteinExistence type="predicted"/>
<dbReference type="InterPro" id="IPR001611">
    <property type="entry name" value="Leu-rich_rpt"/>
</dbReference>
<accession>A0ABD3HVC5</accession>
<evidence type="ECO:0000256" key="7">
    <source>
        <dbReference type="ARBA" id="ARBA00022840"/>
    </source>
</evidence>
<keyword evidence="5" id="KW-0677">Repeat</keyword>
<keyword evidence="9 12" id="KW-0472">Membrane</keyword>
<evidence type="ECO:0000256" key="3">
    <source>
        <dbReference type="ARBA" id="ARBA00022692"/>
    </source>
</evidence>
<evidence type="ECO:0000256" key="10">
    <source>
        <dbReference type="ARBA" id="ARBA00023170"/>
    </source>
</evidence>
<dbReference type="PRINTS" id="PR00019">
    <property type="entry name" value="LEURICHRPT"/>
</dbReference>
<sequence length="1093" mass="118943">MKFYLDSHDIFLNAERRTADGNVKLVASLCSLSLDAYDEDVSKLGEPASSMIAKLFIKKRIFRTRSHAEQLASIHTDGLADLEGVIAERSLSANLRTVERVCDGTYKSGWKLDERMFSIRDENYMGPLTAYTLAAGSKSLGRGKNMTSRARQGRQIWCLWKKISIFLLGVMAFHSGLVEALVNTEGIALLDFRFAITEDPRGIFSDWNSADPTPCTWTGVYCDVNRRVTRLVLNGAELAGTLSTSLVQLPELRTISLSGNHLTGIIPPEWAQISGLYKLNLSGNALSGSIPGQLGQILGMRLFDLSENELSGSLPAELFASCRRMRYISLANNSFAGTIPTTLGNCLAMEGIDFSHNNFQGSIPDELGKLRVLNLLNLEHNFLSGKIPAALSNCKNLTYLNLGANSLSEILPQELATLGKLEILSLHDNFFTGLVSPDVVFLPVLETVNLSSNRFSGFVPSPGARDCSLLRELDFSSNNFSGVVPQDLSKCSNLQVLNLSSNSLVSPVPPSLSSLSGIETLDLSFNALTGDIPVELTQLTRLTALLLEGNSFSGPIPAEIGRLNQLQVLDLHSMNLQGSIPDALSNLTFLSKLDLSDNQLDGGLPVFWSSLPSLEVLDLALNRLSGNIPSELSSLTKLRSLDLSNNSLDGSIPSSLGTLSGLEFLNVSYNNLSGPIPRAGILGSFNMSSFLGNPKLCGAPLNTVCQSPAPAVPPSAPRREGRTHFLSTSSIAAIAAAALIAFTMIVVTIMNVRALRKRRRNEILAYESSPPTPDVSPIVGKLVLFSKELPSRYEDWKTGTKALLDKDCMIGRGSLGIVYKVTFEGGLSIAVKKLETLGRIKNQDDFEHEMGVLGDVRHPSLVSLQGYYWSAAMQLLISDFIPNGSLFTHLHGTNGALETHLTWSVRFKIALGTARGLAYLHHDCKPPIFHFNLKVSNILLDDNFEPKVSDYGLVKLLPMLDTYISSRKFHTTLGYVAPELACQSLRLSEKCDVYSFGMVLLELVTGRQPVESFENTVIVLGEFVRSSLEQGNVRSCIDPRLDSAPDSEIMQVLKLGLICTSQTPSKRPTMAEVVQVLESMKASNNFSEAASSP</sequence>
<dbReference type="Pfam" id="PF23598">
    <property type="entry name" value="LRR_14"/>
    <property type="match status" value="1"/>
</dbReference>
<dbReference type="SMART" id="SM00369">
    <property type="entry name" value="LRR_TYP"/>
    <property type="match status" value="9"/>
</dbReference>
<name>A0ABD3HVC5_9MARC</name>
<keyword evidence="3 12" id="KW-0812">Transmembrane</keyword>
<keyword evidence="11" id="KW-0325">Glycoprotein</keyword>
<keyword evidence="6" id="KW-0547">Nucleotide-binding</keyword>
<evidence type="ECO:0000259" key="13">
    <source>
        <dbReference type="PROSITE" id="PS50011"/>
    </source>
</evidence>
<reference evidence="14 15" key="1">
    <citation type="submission" date="2024-09" db="EMBL/GenBank/DDBJ databases">
        <title>Chromosome-scale assembly of Riccia sorocarpa.</title>
        <authorList>
            <person name="Paukszto L."/>
        </authorList>
    </citation>
    <scope>NUCLEOTIDE SEQUENCE [LARGE SCALE GENOMIC DNA]</scope>
    <source>
        <strain evidence="14">LP-2024</strain>
        <tissue evidence="14">Aerial parts of the thallus</tissue>
    </source>
</reference>
<dbReference type="Pfam" id="PF00069">
    <property type="entry name" value="Pkinase"/>
    <property type="match status" value="1"/>
</dbReference>
<dbReference type="PANTHER" id="PTHR48056">
    <property type="entry name" value="LRR RECEPTOR-LIKE SERINE/THREONINE-PROTEIN KINASE-RELATED"/>
    <property type="match status" value="1"/>
</dbReference>
<dbReference type="EMBL" id="JBJQOH010000002">
    <property type="protein sequence ID" value="KAL3695448.1"/>
    <property type="molecule type" value="Genomic_DNA"/>
</dbReference>
<dbReference type="FunFam" id="3.30.200.20:FF:000450">
    <property type="entry name" value="Putative LRR receptor-like serine/threonine-protein kinase"/>
    <property type="match status" value="1"/>
</dbReference>
<dbReference type="FunFam" id="3.80.10.10:FF:000095">
    <property type="entry name" value="LRR receptor-like serine/threonine-protein kinase GSO1"/>
    <property type="match status" value="2"/>
</dbReference>
<dbReference type="FunFam" id="1.10.510.10:FF:000267">
    <property type="entry name" value="probable LRR receptor-like serine/threonine-protein kinase IRK"/>
    <property type="match status" value="1"/>
</dbReference>
<protein>
    <recommendedName>
        <fullName evidence="13">Protein kinase domain-containing protein</fullName>
    </recommendedName>
</protein>
<evidence type="ECO:0000256" key="6">
    <source>
        <dbReference type="ARBA" id="ARBA00022741"/>
    </source>
</evidence>
<dbReference type="InterPro" id="IPR055414">
    <property type="entry name" value="LRR_R13L4/SHOC2-like"/>
</dbReference>
<dbReference type="PANTHER" id="PTHR48056:SF13">
    <property type="entry name" value="PROTEIN KINASE DOMAIN-CONTAINING PROTEIN"/>
    <property type="match status" value="1"/>
</dbReference>
<dbReference type="PROSITE" id="PS50011">
    <property type="entry name" value="PROTEIN_KINASE_DOM"/>
    <property type="match status" value="1"/>
</dbReference>
<dbReference type="CDD" id="cd14066">
    <property type="entry name" value="STKc_IRAK"/>
    <property type="match status" value="1"/>
</dbReference>
<dbReference type="SUPFAM" id="SSF52058">
    <property type="entry name" value="L domain-like"/>
    <property type="match status" value="2"/>
</dbReference>
<evidence type="ECO:0000256" key="12">
    <source>
        <dbReference type="SAM" id="Phobius"/>
    </source>
</evidence>
<dbReference type="AlphaFoldDB" id="A0ABD3HVC5"/>
<dbReference type="PROSITE" id="PS51450">
    <property type="entry name" value="LRR"/>
    <property type="match status" value="1"/>
</dbReference>
<dbReference type="InterPro" id="IPR003591">
    <property type="entry name" value="Leu-rich_rpt_typical-subtyp"/>
</dbReference>
<keyword evidence="2" id="KW-0433">Leucine-rich repeat</keyword>
<dbReference type="GO" id="GO:0016020">
    <property type="term" value="C:membrane"/>
    <property type="evidence" value="ECO:0007669"/>
    <property type="project" value="UniProtKB-SubCell"/>
</dbReference>
<dbReference type="GO" id="GO:0005524">
    <property type="term" value="F:ATP binding"/>
    <property type="evidence" value="ECO:0007669"/>
    <property type="project" value="UniProtKB-KW"/>
</dbReference>
<keyword evidence="4" id="KW-0732">Signal</keyword>
<dbReference type="SUPFAM" id="SSF56112">
    <property type="entry name" value="Protein kinase-like (PK-like)"/>
    <property type="match status" value="1"/>
</dbReference>
<keyword evidence="10" id="KW-0675">Receptor</keyword>
<gene>
    <name evidence="14" type="ORF">R1sor_009524</name>
</gene>
<evidence type="ECO:0000256" key="11">
    <source>
        <dbReference type="ARBA" id="ARBA00023180"/>
    </source>
</evidence>
<keyword evidence="7" id="KW-0067">ATP-binding</keyword>
<organism evidence="14 15">
    <name type="scientific">Riccia sorocarpa</name>
    <dbReference type="NCBI Taxonomy" id="122646"/>
    <lineage>
        <taxon>Eukaryota</taxon>
        <taxon>Viridiplantae</taxon>
        <taxon>Streptophyta</taxon>
        <taxon>Embryophyta</taxon>
        <taxon>Marchantiophyta</taxon>
        <taxon>Marchantiopsida</taxon>
        <taxon>Marchantiidae</taxon>
        <taxon>Marchantiales</taxon>
        <taxon>Ricciaceae</taxon>
        <taxon>Riccia</taxon>
    </lineage>
</organism>
<dbReference type="Proteomes" id="UP001633002">
    <property type="component" value="Unassembled WGS sequence"/>
</dbReference>
<dbReference type="InterPro" id="IPR032675">
    <property type="entry name" value="LRR_dom_sf"/>
</dbReference>
<evidence type="ECO:0000256" key="9">
    <source>
        <dbReference type="ARBA" id="ARBA00023136"/>
    </source>
</evidence>
<dbReference type="Gene3D" id="1.10.510.10">
    <property type="entry name" value="Transferase(Phosphotransferase) domain 1"/>
    <property type="match status" value="1"/>
</dbReference>
<evidence type="ECO:0000256" key="1">
    <source>
        <dbReference type="ARBA" id="ARBA00004479"/>
    </source>
</evidence>
<dbReference type="InterPro" id="IPR000719">
    <property type="entry name" value="Prot_kinase_dom"/>
</dbReference>
<dbReference type="Pfam" id="PF13855">
    <property type="entry name" value="LRR_8"/>
    <property type="match status" value="1"/>
</dbReference>
<comment type="caution">
    <text evidence="14">The sequence shown here is derived from an EMBL/GenBank/DDBJ whole genome shotgun (WGS) entry which is preliminary data.</text>
</comment>
<comment type="subcellular location">
    <subcellularLocation>
        <location evidence="1">Membrane</location>
        <topology evidence="1">Single-pass type I membrane protein</topology>
    </subcellularLocation>
</comment>
<evidence type="ECO:0000256" key="2">
    <source>
        <dbReference type="ARBA" id="ARBA00022614"/>
    </source>
</evidence>
<evidence type="ECO:0000313" key="15">
    <source>
        <dbReference type="Proteomes" id="UP001633002"/>
    </source>
</evidence>
<dbReference type="InterPro" id="IPR050647">
    <property type="entry name" value="Plant_LRR-RLKs"/>
</dbReference>
<evidence type="ECO:0000256" key="8">
    <source>
        <dbReference type="ARBA" id="ARBA00022989"/>
    </source>
</evidence>
<dbReference type="Gene3D" id="3.80.10.10">
    <property type="entry name" value="Ribonuclease Inhibitor"/>
    <property type="match status" value="3"/>
</dbReference>
<feature type="transmembrane region" description="Helical" evidence="12">
    <location>
        <begin position="731"/>
        <end position="752"/>
    </location>
</feature>
<evidence type="ECO:0000256" key="5">
    <source>
        <dbReference type="ARBA" id="ARBA00022737"/>
    </source>
</evidence>
<keyword evidence="8 12" id="KW-1133">Transmembrane helix</keyword>